<evidence type="ECO:0000313" key="2">
    <source>
        <dbReference type="EMBL" id="GJE88482.1"/>
    </source>
</evidence>
<keyword evidence="3" id="KW-1185">Reference proteome</keyword>
<comment type="caution">
    <text evidence="2">The sequence shown here is derived from an EMBL/GenBank/DDBJ whole genome shotgun (WGS) entry which is preliminary data.</text>
</comment>
<organism evidence="2 3">
    <name type="scientific">Phanerochaete sordida</name>
    <dbReference type="NCBI Taxonomy" id="48140"/>
    <lineage>
        <taxon>Eukaryota</taxon>
        <taxon>Fungi</taxon>
        <taxon>Dikarya</taxon>
        <taxon>Basidiomycota</taxon>
        <taxon>Agaricomycotina</taxon>
        <taxon>Agaricomycetes</taxon>
        <taxon>Polyporales</taxon>
        <taxon>Phanerochaetaceae</taxon>
        <taxon>Phanerochaete</taxon>
    </lineage>
</organism>
<name>A0A9P3LC39_9APHY</name>
<dbReference type="Proteomes" id="UP000703269">
    <property type="component" value="Unassembled WGS sequence"/>
</dbReference>
<gene>
    <name evidence="2" type="ORF">PsYK624_045650</name>
</gene>
<evidence type="ECO:0000256" key="1">
    <source>
        <dbReference type="SAM" id="MobiDB-lite"/>
    </source>
</evidence>
<feature type="region of interest" description="Disordered" evidence="1">
    <location>
        <begin position="106"/>
        <end position="133"/>
    </location>
</feature>
<sequence length="133" mass="15177">MPRSRCARTASLLREVYQAWLLVQRPCVLISNLYARDADSAVLTEVPSVEFTCSRSRWKRQYAPLLSRGHRFGGLARAREPRIAIRTAIRAAHEHPKASHIFLHLASPQTSRRQVRGRRPRGSGPPPHPRRLT</sequence>
<accession>A0A9P3LC39</accession>
<proteinExistence type="predicted"/>
<dbReference type="AlphaFoldDB" id="A0A9P3LC39"/>
<evidence type="ECO:0000313" key="3">
    <source>
        <dbReference type="Proteomes" id="UP000703269"/>
    </source>
</evidence>
<reference evidence="2 3" key="1">
    <citation type="submission" date="2021-08" db="EMBL/GenBank/DDBJ databases">
        <title>Draft Genome Sequence of Phanerochaete sordida strain YK-624.</title>
        <authorList>
            <person name="Mori T."/>
            <person name="Dohra H."/>
            <person name="Suzuki T."/>
            <person name="Kawagishi H."/>
            <person name="Hirai H."/>
        </authorList>
    </citation>
    <scope>NUCLEOTIDE SEQUENCE [LARGE SCALE GENOMIC DNA]</scope>
    <source>
        <strain evidence="2 3">YK-624</strain>
    </source>
</reference>
<protein>
    <submittedName>
        <fullName evidence="2">Uncharacterized protein</fullName>
    </submittedName>
</protein>
<dbReference type="EMBL" id="BPQB01000009">
    <property type="protein sequence ID" value="GJE88482.1"/>
    <property type="molecule type" value="Genomic_DNA"/>
</dbReference>